<evidence type="ECO:0000256" key="1">
    <source>
        <dbReference type="SAM" id="MobiDB-lite"/>
    </source>
</evidence>
<feature type="signal peptide" evidence="2">
    <location>
        <begin position="1"/>
        <end position="19"/>
    </location>
</feature>
<dbReference type="AlphaFoldDB" id="A0A8H3F921"/>
<feature type="chain" id="PRO_5034835738" evidence="2">
    <location>
        <begin position="20"/>
        <end position="297"/>
    </location>
</feature>
<sequence length="297" mass="33088">MLVSLSFSIFAYLLTLSIATVTSSISQLGRFQVRNIEKGRSILLADTVQLGTACSPIGKIKASNPARRIEARTPTMQKTKSVGDIPQQYMIRTQPSLQETQSSPGRISYSEKTNLESAESKARKARARYHKAKSEFDVNWQAQSNAHLPRPLDLGNRQYLLQDTHKIIAAKKAHMNALLQARTASLRADRLDRFARNNIKSSSALLTVGALQSQYQLKKDEIAKETDLDLLKHANEKYGPLHPRTESRRREHKNSTSDVGASYRRKLAHISTARAIRRAGGRDTESSDSDASSGRSM</sequence>
<accession>A0A8H3F921</accession>
<evidence type="ECO:0000313" key="3">
    <source>
        <dbReference type="EMBL" id="CAF9918302.1"/>
    </source>
</evidence>
<keyword evidence="4" id="KW-1185">Reference proteome</keyword>
<feature type="region of interest" description="Disordered" evidence="1">
    <location>
        <begin position="233"/>
        <end position="297"/>
    </location>
</feature>
<comment type="caution">
    <text evidence="3">The sequence shown here is derived from an EMBL/GenBank/DDBJ whole genome shotgun (WGS) entry which is preliminary data.</text>
</comment>
<dbReference type="Proteomes" id="UP000664169">
    <property type="component" value="Unassembled WGS sequence"/>
</dbReference>
<keyword evidence="2" id="KW-0732">Signal</keyword>
<evidence type="ECO:0000313" key="4">
    <source>
        <dbReference type="Proteomes" id="UP000664169"/>
    </source>
</evidence>
<gene>
    <name evidence="3" type="ORF">GOMPHAMPRED_001484</name>
</gene>
<organism evidence="3 4">
    <name type="scientific">Gomphillus americanus</name>
    <dbReference type="NCBI Taxonomy" id="1940652"/>
    <lineage>
        <taxon>Eukaryota</taxon>
        <taxon>Fungi</taxon>
        <taxon>Dikarya</taxon>
        <taxon>Ascomycota</taxon>
        <taxon>Pezizomycotina</taxon>
        <taxon>Lecanoromycetes</taxon>
        <taxon>OSLEUM clade</taxon>
        <taxon>Ostropomycetidae</taxon>
        <taxon>Ostropales</taxon>
        <taxon>Graphidaceae</taxon>
        <taxon>Gomphilloideae</taxon>
        <taxon>Gomphillus</taxon>
    </lineage>
</organism>
<proteinExistence type="predicted"/>
<evidence type="ECO:0000256" key="2">
    <source>
        <dbReference type="SAM" id="SignalP"/>
    </source>
</evidence>
<dbReference type="EMBL" id="CAJPDQ010000013">
    <property type="protein sequence ID" value="CAF9918302.1"/>
    <property type="molecule type" value="Genomic_DNA"/>
</dbReference>
<name>A0A8H3F921_9LECA</name>
<feature type="compositionally biased region" description="Basic and acidic residues" evidence="1">
    <location>
        <begin position="243"/>
        <end position="255"/>
    </location>
</feature>
<reference evidence="3" key="1">
    <citation type="submission" date="2021-03" db="EMBL/GenBank/DDBJ databases">
        <authorList>
            <person name="Tagirdzhanova G."/>
        </authorList>
    </citation>
    <scope>NUCLEOTIDE SEQUENCE</scope>
</reference>
<protein>
    <submittedName>
        <fullName evidence="3">Uncharacterized protein</fullName>
    </submittedName>
</protein>